<evidence type="ECO:0000313" key="1">
    <source>
        <dbReference type="EMBL" id="CEK75984.1"/>
    </source>
</evidence>
<proteinExistence type="predicted"/>
<protein>
    <submittedName>
        <fullName evidence="1">Uncharacterized protein</fullName>
    </submittedName>
</protein>
<dbReference type="EMBL" id="HACG01029119">
    <property type="protein sequence ID" value="CEK75984.1"/>
    <property type="molecule type" value="Transcribed_RNA"/>
</dbReference>
<organism evidence="1">
    <name type="scientific">Arion vulgaris</name>
    <dbReference type="NCBI Taxonomy" id="1028688"/>
    <lineage>
        <taxon>Eukaryota</taxon>
        <taxon>Metazoa</taxon>
        <taxon>Spiralia</taxon>
        <taxon>Lophotrochozoa</taxon>
        <taxon>Mollusca</taxon>
        <taxon>Gastropoda</taxon>
        <taxon>Heterobranchia</taxon>
        <taxon>Euthyneura</taxon>
        <taxon>Panpulmonata</taxon>
        <taxon>Eupulmonata</taxon>
        <taxon>Stylommatophora</taxon>
        <taxon>Helicina</taxon>
        <taxon>Arionoidea</taxon>
        <taxon>Arionidae</taxon>
        <taxon>Arion</taxon>
    </lineage>
</organism>
<dbReference type="AlphaFoldDB" id="A0A0B7A4X2"/>
<accession>A0A0B7A4X2</accession>
<sequence>MWSIITDNNYTQDLILKLDRTQQTTMFRLCTEHCRLQPHLHKTAQTDQRTCQKGNQTL</sequence>
<name>A0A0B7A4X2_9EUPU</name>
<gene>
    <name evidence="1" type="primary">ORF97881</name>
</gene>
<reference evidence="1" key="1">
    <citation type="submission" date="2014-12" db="EMBL/GenBank/DDBJ databases">
        <title>Insight into the proteome of Arion vulgaris.</title>
        <authorList>
            <person name="Aradska J."/>
            <person name="Bulat T."/>
            <person name="Smidak R."/>
            <person name="Sarate P."/>
            <person name="Gangsoo J."/>
            <person name="Sialana F."/>
            <person name="Bilban M."/>
            <person name="Lubec G."/>
        </authorList>
    </citation>
    <scope>NUCLEOTIDE SEQUENCE</scope>
    <source>
        <tissue evidence="1">Skin</tissue>
    </source>
</reference>